<dbReference type="OrthoDB" id="3156807at2759"/>
<evidence type="ECO:0000256" key="5">
    <source>
        <dbReference type="PROSITE-ProRule" id="PRU00560"/>
    </source>
</evidence>
<reference evidence="9" key="2">
    <citation type="submission" date="2015-01" db="EMBL/GenBank/DDBJ databases">
        <title>Evolutionary Origins and Diversification of the Mycorrhizal Mutualists.</title>
        <authorList>
            <consortium name="DOE Joint Genome Institute"/>
            <consortium name="Mycorrhizal Genomics Consortium"/>
            <person name="Kohler A."/>
            <person name="Kuo A."/>
            <person name="Nagy L.G."/>
            <person name="Floudas D."/>
            <person name="Copeland A."/>
            <person name="Barry K.W."/>
            <person name="Cichocki N."/>
            <person name="Veneault-Fourrey C."/>
            <person name="LaButti K."/>
            <person name="Lindquist E.A."/>
            <person name="Lipzen A."/>
            <person name="Lundell T."/>
            <person name="Morin E."/>
            <person name="Murat C."/>
            <person name="Riley R."/>
            <person name="Ohm R."/>
            <person name="Sun H."/>
            <person name="Tunlid A."/>
            <person name="Henrissat B."/>
            <person name="Grigoriev I.V."/>
            <person name="Hibbett D.S."/>
            <person name="Martin F."/>
        </authorList>
    </citation>
    <scope>NUCLEOTIDE SEQUENCE [LARGE SCALE GENOMIC DNA]</scope>
    <source>
        <strain evidence="9">MAFF 305830</strain>
    </source>
</reference>
<dbReference type="PROSITE" id="PS51198">
    <property type="entry name" value="UVRD_HELICASE_ATP_BIND"/>
    <property type="match status" value="1"/>
</dbReference>
<dbReference type="EMBL" id="KN824279">
    <property type="protein sequence ID" value="KIM32847.1"/>
    <property type="molecule type" value="Genomic_DNA"/>
</dbReference>
<evidence type="ECO:0000313" key="8">
    <source>
        <dbReference type="EMBL" id="KIM32847.1"/>
    </source>
</evidence>
<keyword evidence="2 5" id="KW-0378">Hydrolase</keyword>
<keyword evidence="4 5" id="KW-0067">ATP-binding</keyword>
<sequence length="2035" mass="231065">MAKIHFTLHKTDSILVNLSEFNYTDSSGPLSPTSPIADDENPALVKKHRKKKSRGMSIVVDDGPFKSVGIRKPSGTEEATLLESNLLEERKDFLKTYIRTLLQPTFKKHARRRLTVKLSPTAQSSVPHQALPGNDESLGVTTRRPFVQTVESGGDGASGPVHVIQNLEEEVKDFGSWKILLSGESMRHLRQIRRSDRHMFDIVKKKIQELSIGFFSRSNQKRLIGGDNEVPIYEAKMTGDTRLVYTIDCIPDDNGERITQAIKMFGVYTHAQINSRLWAAVAHWSSKRGSEYRKRCVAREESKQSKGYAFPMSWPPMQESYETLDIGIAADADLSLELHALLTHEKFIPLTQSVLDSIIADEESTHPFCVSHREHEIIYHPSSCFVVGRSGTGKTTTMLFKMLGIERTSQKLGGNKVRQIFVTQSRVLAERVEEYFNNLIQSCASGSQTTEELEWRAAKRRELEKNLMELDEEDDSSSNLPDRLSELEDKHFPLFLTFDKLCKLLEAEFTATMSHEQEQPVMRKTGKRYRFADVPDVDMGLENVPKHQAAKPENIPNSDRRILYEDFRAKYWPHFPQSSIKGLDPALVWNEFLGVIRGSELSLESPNGSLDRVTYEGLSFRTQATFARHRSRLYDVFDIYGKLKRERQEIDSADRTHALLRHLNVTKAPIAFDYIYVDEVQDNLLIDARLLRLLCRNPHGLFWAGDTAQQITSTAFRFSDLKAFLHRVEVLDPAVQAQKRTAVQPKAFTLSINYRSHGGIIDCAHSVVQLLTELWPDSIDTLDREQGLVDGPKPIFFSGWDTESAHYEQFLFGEANHRIEFGAQQCILVRNDPAREKLRQQIGDVGVIMTLYESKGLEFSDVLLYNFFEDSPVKGEWRVVLNGISTEKRLGVAIPAFDELRHVGVCSELKFLYVGLTRARNNLWIWDASPWAEPMKQFWESRGQIEVKRPGDHVPRLAVASTAVEWEKMGRILFARGNYQQAIVCFDRAELPLLREISRCYHLRKLARVLEVGTTQRKVAFSDAGDLFSKCAVGDHDQSRKCHTRAAECYAEAGRYREASDAFCKAKEFTKGAQHARKAADFDRAAEIVLSHPVDKEVGAVISGVCRIYFLRQKAFKKARLFSDSDETFLDHFDTLGFDKSPVLIDLGRYEEAADIQLHNGNSIEAIRLYLRVASESAALKAYKTLLQAWWCTLPCVAIRDNSSPVIEELHRLSDTAQSEVSGLKEEFKIFQNIVNNDVPLLLDSSLRLLEDHKVLPGLRGLFHGLREPCDIKNFDMGQMHFHLKRLQTFGDYLRSILRMVKYDFACSLNTQKLLGYKILDGSSQEAIILPSSPINLRLSMDIGRGRDPVIRITGKGENVISIENAGQIGREIMMEEFQKIIAAHCSAAEKARCFQPICIPNIKKKCQLSDCKYLHAPFEGMKEVVNQRFGLLLHQVLVINNLDFIPRNTRLQMRRVWISKFLDVLYPRLDASGKLGDIHTPVSPHQQRELYQGLSVLREWISEAFYALNPSYTMQAVELFLIANAIDHYGVPRYFSQAYFSISKRQMSDGYRLNKEGEKQSLITDLYNGLFAHSTGAMESAVGYLSHMIVAKARADVHLLMCLLEATTARLLAGLKPHLHGLIIPTSWLFTLAQHQDWPSVHIFAYLSHLLKPLISLVKDIQNGCGGKHIRGVHPNERTMAIKRIFRCLVLAGSNYESDVVRNTMIGANIASVRVEGETNLILPTNYVNAETWDALVQAATQSPLSDPIIQLVNVGIPEPINIIPNIQRHHFQSIPSLLSASPLVLPAVPKFKLRPEAKPFVPQIKLAIKKDDESASQNAIPHAQTSKASRLPTTLLDESKLDDVFTPEAQMAARKILSFYRRFHPRLLSQFKPNPLRRWYSECCTASQSSGFSRPYRTTFIGPLPHLLLCMDGFRMHLEEQKNHASLSRIVNHSEIEAAMVRMQQIIVAKGHFLQTFEDLKPSSAFHRLQNIEKLRKKVSEICKHIEGYCQESPELAEHFAIAYRGIVQERPDKKMVVTQPKPSLNTSDLFEY</sequence>
<evidence type="ECO:0000256" key="6">
    <source>
        <dbReference type="SAM" id="MobiDB-lite"/>
    </source>
</evidence>
<name>A0A0C2XVC9_SERVB</name>
<reference evidence="8 9" key="1">
    <citation type="submission" date="2014-04" db="EMBL/GenBank/DDBJ databases">
        <authorList>
            <consortium name="DOE Joint Genome Institute"/>
            <person name="Kuo A."/>
            <person name="Zuccaro A."/>
            <person name="Kohler A."/>
            <person name="Nagy L.G."/>
            <person name="Floudas D."/>
            <person name="Copeland A."/>
            <person name="Barry K.W."/>
            <person name="Cichocki N."/>
            <person name="Veneault-Fourrey C."/>
            <person name="LaButti K."/>
            <person name="Lindquist E.A."/>
            <person name="Lipzen A."/>
            <person name="Lundell T."/>
            <person name="Morin E."/>
            <person name="Murat C."/>
            <person name="Sun H."/>
            <person name="Tunlid A."/>
            <person name="Henrissat B."/>
            <person name="Grigoriev I.V."/>
            <person name="Hibbett D.S."/>
            <person name="Martin F."/>
            <person name="Nordberg H.P."/>
            <person name="Cantor M.N."/>
            <person name="Hua S.X."/>
        </authorList>
    </citation>
    <scope>NUCLEOTIDE SEQUENCE [LARGE SCALE GENOMIC DNA]</scope>
    <source>
        <strain evidence="8 9">MAFF 305830</strain>
    </source>
</reference>
<evidence type="ECO:0000313" key="9">
    <source>
        <dbReference type="Proteomes" id="UP000054097"/>
    </source>
</evidence>
<dbReference type="InterPro" id="IPR027417">
    <property type="entry name" value="P-loop_NTPase"/>
</dbReference>
<dbReference type="InterPro" id="IPR039904">
    <property type="entry name" value="TRANK1"/>
</dbReference>
<evidence type="ECO:0000256" key="4">
    <source>
        <dbReference type="ARBA" id="ARBA00022840"/>
    </source>
</evidence>
<dbReference type="InterPro" id="IPR011990">
    <property type="entry name" value="TPR-like_helical_dom_sf"/>
</dbReference>
<keyword evidence="9" id="KW-1185">Reference proteome</keyword>
<gene>
    <name evidence="8" type="ORF">M408DRAFT_187549</name>
</gene>
<dbReference type="Gene3D" id="1.25.40.10">
    <property type="entry name" value="Tetratricopeptide repeat domain"/>
    <property type="match status" value="1"/>
</dbReference>
<dbReference type="InterPro" id="IPR014016">
    <property type="entry name" value="UvrD-like_ATP-bd"/>
</dbReference>
<organism evidence="8 9">
    <name type="scientific">Serendipita vermifera MAFF 305830</name>
    <dbReference type="NCBI Taxonomy" id="933852"/>
    <lineage>
        <taxon>Eukaryota</taxon>
        <taxon>Fungi</taxon>
        <taxon>Dikarya</taxon>
        <taxon>Basidiomycota</taxon>
        <taxon>Agaricomycotina</taxon>
        <taxon>Agaricomycetes</taxon>
        <taxon>Sebacinales</taxon>
        <taxon>Serendipitaceae</taxon>
        <taxon>Serendipita</taxon>
    </lineage>
</organism>
<dbReference type="GO" id="GO:0004386">
    <property type="term" value="F:helicase activity"/>
    <property type="evidence" value="ECO:0007669"/>
    <property type="project" value="UniProtKB-UniRule"/>
</dbReference>
<feature type="domain" description="UvrD-like helicase ATP-binding" evidence="7">
    <location>
        <begin position="367"/>
        <end position="757"/>
    </location>
</feature>
<evidence type="ECO:0000256" key="1">
    <source>
        <dbReference type="ARBA" id="ARBA00022741"/>
    </source>
</evidence>
<dbReference type="Proteomes" id="UP000054097">
    <property type="component" value="Unassembled WGS sequence"/>
</dbReference>
<evidence type="ECO:0000256" key="3">
    <source>
        <dbReference type="ARBA" id="ARBA00022806"/>
    </source>
</evidence>
<keyword evidence="3 5" id="KW-0347">Helicase</keyword>
<dbReference type="GO" id="GO:0005524">
    <property type="term" value="F:ATP binding"/>
    <property type="evidence" value="ECO:0007669"/>
    <property type="project" value="UniProtKB-UniRule"/>
</dbReference>
<feature type="binding site" evidence="5">
    <location>
        <begin position="388"/>
        <end position="395"/>
    </location>
    <ligand>
        <name>ATP</name>
        <dbReference type="ChEBI" id="CHEBI:30616"/>
    </ligand>
</feature>
<evidence type="ECO:0000256" key="2">
    <source>
        <dbReference type="ARBA" id="ARBA00022801"/>
    </source>
</evidence>
<accession>A0A0C2XVC9</accession>
<evidence type="ECO:0000259" key="7">
    <source>
        <dbReference type="PROSITE" id="PS51198"/>
    </source>
</evidence>
<keyword evidence="1 5" id="KW-0547">Nucleotide-binding</keyword>
<dbReference type="SUPFAM" id="SSF48452">
    <property type="entry name" value="TPR-like"/>
    <property type="match status" value="1"/>
</dbReference>
<dbReference type="PANTHER" id="PTHR21529:SF4">
    <property type="entry name" value="TPR AND ANKYRIN REPEAT-CONTAINING PROTEIN 1"/>
    <property type="match status" value="1"/>
</dbReference>
<feature type="region of interest" description="Disordered" evidence="6">
    <location>
        <begin position="120"/>
        <end position="139"/>
    </location>
</feature>
<dbReference type="Gene3D" id="3.40.50.300">
    <property type="entry name" value="P-loop containing nucleotide triphosphate hydrolases"/>
    <property type="match status" value="2"/>
</dbReference>
<dbReference type="STRING" id="933852.A0A0C2XVC9"/>
<dbReference type="Pfam" id="PF00580">
    <property type="entry name" value="UvrD-helicase"/>
    <property type="match status" value="1"/>
</dbReference>
<protein>
    <recommendedName>
        <fullName evidence="7">UvrD-like helicase ATP-binding domain-containing protein</fullName>
    </recommendedName>
</protein>
<proteinExistence type="predicted"/>
<dbReference type="PANTHER" id="PTHR21529">
    <property type="entry name" value="MAMMARY TURMOR VIRUS RECEPTOR HOMOLOG 1, 2 MTVR1, 2"/>
    <property type="match status" value="1"/>
</dbReference>
<dbReference type="GO" id="GO:0016787">
    <property type="term" value="F:hydrolase activity"/>
    <property type="evidence" value="ECO:0007669"/>
    <property type="project" value="UniProtKB-UniRule"/>
</dbReference>
<dbReference type="HOGENOM" id="CLU_001378_0_0_1"/>
<dbReference type="SUPFAM" id="SSF52540">
    <property type="entry name" value="P-loop containing nucleoside triphosphate hydrolases"/>
    <property type="match status" value="1"/>
</dbReference>